<evidence type="ECO:0000256" key="4">
    <source>
        <dbReference type="ARBA" id="ARBA00023163"/>
    </source>
</evidence>
<organism evidence="7">
    <name type="scientific">uncultured Acetothermia bacterium</name>
    <dbReference type="NCBI Taxonomy" id="236499"/>
    <lineage>
        <taxon>Bacteria</taxon>
        <taxon>Candidatus Bipolaricaulota</taxon>
        <taxon>environmental samples</taxon>
    </lineage>
</organism>
<dbReference type="SUPFAM" id="SSF88659">
    <property type="entry name" value="Sigma3 and sigma4 domains of RNA polymerase sigma factors"/>
    <property type="match status" value="1"/>
</dbReference>
<dbReference type="Pfam" id="PF04542">
    <property type="entry name" value="Sigma70_r2"/>
    <property type="match status" value="1"/>
</dbReference>
<evidence type="ECO:0000256" key="1">
    <source>
        <dbReference type="ARBA" id="ARBA00010641"/>
    </source>
</evidence>
<dbReference type="EMBL" id="AP011697">
    <property type="protein sequence ID" value="BAL54687.1"/>
    <property type="molecule type" value="Genomic_DNA"/>
</dbReference>
<dbReference type="InterPro" id="IPR007627">
    <property type="entry name" value="RNA_pol_sigma70_r2"/>
</dbReference>
<protein>
    <submittedName>
        <fullName evidence="7">RNA polymerase sigma-70 factor, ECF subfamily</fullName>
    </submittedName>
</protein>
<dbReference type="AlphaFoldDB" id="H5SEV1"/>
<dbReference type="InterPro" id="IPR013325">
    <property type="entry name" value="RNA_pol_sigma_r2"/>
</dbReference>
<dbReference type="Gene3D" id="1.10.10.10">
    <property type="entry name" value="Winged helix-like DNA-binding domain superfamily/Winged helix DNA-binding domain"/>
    <property type="match status" value="1"/>
</dbReference>
<dbReference type="Pfam" id="PF08281">
    <property type="entry name" value="Sigma70_r4_2"/>
    <property type="match status" value="1"/>
</dbReference>
<dbReference type="SUPFAM" id="SSF88946">
    <property type="entry name" value="Sigma2 domain of RNA polymerase sigma factors"/>
    <property type="match status" value="1"/>
</dbReference>
<keyword evidence="3" id="KW-0731">Sigma factor</keyword>
<dbReference type="PANTHER" id="PTHR43133">
    <property type="entry name" value="RNA POLYMERASE ECF-TYPE SIGMA FACTO"/>
    <property type="match status" value="1"/>
</dbReference>
<dbReference type="InterPro" id="IPR014284">
    <property type="entry name" value="RNA_pol_sigma-70_dom"/>
</dbReference>
<dbReference type="InterPro" id="IPR036388">
    <property type="entry name" value="WH-like_DNA-bd_sf"/>
</dbReference>
<sequence length="184" mass="21692">MAELLRRVREGDRAAWAQFYEEFKREVIGVCMAILHNEHEALDAAEETFLKVFSRCAELDPDGNARGWLLKIAANVCKDKLRRERSRMAWLSRWKISELSRWRRNPVETQVRQDFRGEAVQKALTQLDEKYRRPLVLRFYADLDYAQIAEILHEIEGEPITETTVGTRIHRAKEQLRALLQELL</sequence>
<proteinExistence type="inferred from homology"/>
<accession>H5SEV1</accession>
<evidence type="ECO:0000313" key="7">
    <source>
        <dbReference type="EMBL" id="BAL54687.1"/>
    </source>
</evidence>
<keyword evidence="2" id="KW-0805">Transcription regulation</keyword>
<keyword evidence="4" id="KW-0804">Transcription</keyword>
<dbReference type="InterPro" id="IPR013324">
    <property type="entry name" value="RNA_pol_sigma_r3/r4-like"/>
</dbReference>
<evidence type="ECO:0000256" key="2">
    <source>
        <dbReference type="ARBA" id="ARBA00023015"/>
    </source>
</evidence>
<feature type="domain" description="RNA polymerase sigma-70 region 2" evidence="5">
    <location>
        <begin position="19"/>
        <end position="86"/>
    </location>
</feature>
<dbReference type="GO" id="GO:0003677">
    <property type="term" value="F:DNA binding"/>
    <property type="evidence" value="ECO:0007669"/>
    <property type="project" value="InterPro"/>
</dbReference>
<dbReference type="InterPro" id="IPR013249">
    <property type="entry name" value="RNA_pol_sigma70_r4_t2"/>
</dbReference>
<feature type="domain" description="RNA polymerase sigma factor 70 region 4 type 2" evidence="6">
    <location>
        <begin position="118"/>
        <end position="176"/>
    </location>
</feature>
<dbReference type="Gene3D" id="1.10.1740.10">
    <property type="match status" value="1"/>
</dbReference>
<reference evidence="7" key="2">
    <citation type="journal article" date="2012" name="PLoS ONE">
        <title>A Deeply Branching Thermophilic Bacterium with an Ancient Acetyl-CoA Pathway Dominates a Subsurface Ecosystem.</title>
        <authorList>
            <person name="Takami H."/>
            <person name="Noguchi H."/>
            <person name="Takaki Y."/>
            <person name="Uchiyama I."/>
            <person name="Toyoda A."/>
            <person name="Nishi S."/>
            <person name="Chee G.-J."/>
            <person name="Arai W."/>
            <person name="Nunoura T."/>
            <person name="Itoh T."/>
            <person name="Hattori M."/>
            <person name="Takai K."/>
        </authorList>
    </citation>
    <scope>NUCLEOTIDE SEQUENCE</scope>
</reference>
<reference evidence="7" key="1">
    <citation type="journal article" date="2005" name="Environ. Microbiol.">
        <title>Genetic and functional properties of uncultivated thermophilic crenarchaeotes from a subsurface gold mine as revealed by analysis of genome fragments.</title>
        <authorList>
            <person name="Nunoura T."/>
            <person name="Hirayama H."/>
            <person name="Takami H."/>
            <person name="Oida H."/>
            <person name="Nishi S."/>
            <person name="Shimamura S."/>
            <person name="Suzuki Y."/>
            <person name="Inagaki F."/>
            <person name="Takai K."/>
            <person name="Nealson K.H."/>
            <person name="Horikoshi K."/>
        </authorList>
    </citation>
    <scope>NUCLEOTIDE SEQUENCE</scope>
</reference>
<evidence type="ECO:0000256" key="3">
    <source>
        <dbReference type="ARBA" id="ARBA00023082"/>
    </source>
</evidence>
<gene>
    <name evidence="7" type="ORF">HGMM_F17E10C17</name>
</gene>
<dbReference type="CDD" id="cd06171">
    <property type="entry name" value="Sigma70_r4"/>
    <property type="match status" value="1"/>
</dbReference>
<name>H5SEV1_9BACT</name>
<evidence type="ECO:0000259" key="6">
    <source>
        <dbReference type="Pfam" id="PF08281"/>
    </source>
</evidence>
<dbReference type="PANTHER" id="PTHR43133:SF51">
    <property type="entry name" value="RNA POLYMERASE SIGMA FACTOR"/>
    <property type="match status" value="1"/>
</dbReference>
<evidence type="ECO:0000259" key="5">
    <source>
        <dbReference type="Pfam" id="PF04542"/>
    </source>
</evidence>
<dbReference type="NCBIfam" id="TIGR02937">
    <property type="entry name" value="sigma70-ECF"/>
    <property type="match status" value="1"/>
</dbReference>
<dbReference type="InterPro" id="IPR039425">
    <property type="entry name" value="RNA_pol_sigma-70-like"/>
</dbReference>
<dbReference type="GO" id="GO:0006352">
    <property type="term" value="P:DNA-templated transcription initiation"/>
    <property type="evidence" value="ECO:0007669"/>
    <property type="project" value="InterPro"/>
</dbReference>
<comment type="similarity">
    <text evidence="1">Belongs to the sigma-70 factor family. ECF subfamily.</text>
</comment>
<dbReference type="GO" id="GO:0016987">
    <property type="term" value="F:sigma factor activity"/>
    <property type="evidence" value="ECO:0007669"/>
    <property type="project" value="UniProtKB-KW"/>
</dbReference>